<keyword evidence="1" id="KW-0732">Signal</keyword>
<organism evidence="3 4">
    <name type="scientific">bacterium (Candidatus Blackallbacteria) CG17_big_fil_post_rev_8_21_14_2_50_48_46</name>
    <dbReference type="NCBI Taxonomy" id="2014261"/>
    <lineage>
        <taxon>Bacteria</taxon>
        <taxon>Candidatus Blackallbacteria</taxon>
    </lineage>
</organism>
<evidence type="ECO:0000313" key="3">
    <source>
        <dbReference type="EMBL" id="PIW17016.1"/>
    </source>
</evidence>
<name>A0A2M7G4Z1_9BACT</name>
<dbReference type="AlphaFoldDB" id="A0A2M7G4Z1"/>
<evidence type="ECO:0000313" key="4">
    <source>
        <dbReference type="Proteomes" id="UP000231019"/>
    </source>
</evidence>
<reference evidence="3 4" key="1">
    <citation type="submission" date="2017-09" db="EMBL/GenBank/DDBJ databases">
        <title>Depth-based differentiation of microbial function through sediment-hosted aquifers and enrichment of novel symbionts in the deep terrestrial subsurface.</title>
        <authorList>
            <person name="Probst A.J."/>
            <person name="Ladd B."/>
            <person name="Jarett J.K."/>
            <person name="Geller-Mcgrath D.E."/>
            <person name="Sieber C.M."/>
            <person name="Emerson J.B."/>
            <person name="Anantharaman K."/>
            <person name="Thomas B.C."/>
            <person name="Malmstrom R."/>
            <person name="Stieglmeier M."/>
            <person name="Klingl A."/>
            <person name="Woyke T."/>
            <person name="Ryan C.M."/>
            <person name="Banfield J.F."/>
        </authorList>
    </citation>
    <scope>NUCLEOTIDE SEQUENCE [LARGE SCALE GENOMIC DNA]</scope>
    <source>
        <strain evidence="3">CG17_big_fil_post_rev_8_21_14_2_50_48_46</strain>
    </source>
</reference>
<protein>
    <recommendedName>
        <fullName evidence="2">DNA mimic protein DMP19 C-terminal domain-containing protein</fullName>
    </recommendedName>
</protein>
<accession>A0A2M7G4Z1</accession>
<feature type="chain" id="PRO_5014805328" description="DNA mimic protein DMP19 C-terminal domain-containing protein" evidence="1">
    <location>
        <begin position="23"/>
        <end position="200"/>
    </location>
</feature>
<feature type="domain" description="DNA mimic protein DMP19 C-terminal" evidence="2">
    <location>
        <begin position="91"/>
        <end position="187"/>
    </location>
</feature>
<proteinExistence type="predicted"/>
<evidence type="ECO:0000256" key="1">
    <source>
        <dbReference type="SAM" id="SignalP"/>
    </source>
</evidence>
<feature type="signal peptide" evidence="1">
    <location>
        <begin position="1"/>
        <end position="22"/>
    </location>
</feature>
<dbReference type="Proteomes" id="UP000231019">
    <property type="component" value="Unassembled WGS sequence"/>
</dbReference>
<gene>
    <name evidence="3" type="ORF">COW36_10260</name>
</gene>
<dbReference type="Pfam" id="PF14300">
    <property type="entry name" value="DMP19"/>
    <property type="match status" value="1"/>
</dbReference>
<dbReference type="EMBL" id="PFFQ01000031">
    <property type="protein sequence ID" value="PIW17016.1"/>
    <property type="molecule type" value="Genomic_DNA"/>
</dbReference>
<dbReference type="InterPro" id="IPR025402">
    <property type="entry name" value="DMP19_C"/>
</dbReference>
<evidence type="ECO:0000259" key="2">
    <source>
        <dbReference type="Pfam" id="PF14300"/>
    </source>
</evidence>
<sequence>MKKFTLLLLFSLNACSFLPAKAPLRSRIETQAKTLKSLAEYPRIKQTSFQQLRSAKQQSRYICSKVDDYLQDQLIRSQDFSNRFFLRQLKKLPLDLSWSYATCYLERELKIDGFEGYFRRTRGLLVLEALQGYRAFGLDQQVEILRSASQQYLKNQASDAINKANFQALNQRWFSRQSQLDPARANYFSLKIAAWLPPSS</sequence>
<comment type="caution">
    <text evidence="3">The sequence shown here is derived from an EMBL/GenBank/DDBJ whole genome shotgun (WGS) entry which is preliminary data.</text>
</comment>
<dbReference type="Gene3D" id="1.20.1420.60">
    <property type="match status" value="1"/>
</dbReference>